<protein>
    <recommendedName>
        <fullName evidence="4">Bacterial surface antigen (D15) domain-containing protein</fullName>
    </recommendedName>
</protein>
<dbReference type="EMBL" id="JBHPKH010000035">
    <property type="protein sequence ID" value="MFC1572741.1"/>
    <property type="molecule type" value="Genomic_DNA"/>
</dbReference>
<dbReference type="Proteomes" id="UP001593833">
    <property type="component" value="Unassembled WGS sequence"/>
</dbReference>
<evidence type="ECO:0000313" key="3">
    <source>
        <dbReference type="Proteomes" id="UP001593833"/>
    </source>
</evidence>
<proteinExistence type="predicted"/>
<gene>
    <name evidence="2" type="ORF">ACFL6M_03990</name>
</gene>
<keyword evidence="3" id="KW-1185">Reference proteome</keyword>
<feature type="compositionally biased region" description="Basic residues" evidence="1">
    <location>
        <begin position="230"/>
        <end position="244"/>
    </location>
</feature>
<evidence type="ECO:0000313" key="2">
    <source>
        <dbReference type="EMBL" id="MFC1572741.1"/>
    </source>
</evidence>
<reference evidence="2 3" key="1">
    <citation type="submission" date="2024-09" db="EMBL/GenBank/DDBJ databases">
        <authorList>
            <person name="D'Angelo T."/>
        </authorList>
    </citation>
    <scope>NUCLEOTIDE SEQUENCE [LARGE SCALE GENOMIC DNA]</scope>
    <source>
        <strain evidence="2">SAG AM-320-E07</strain>
    </source>
</reference>
<evidence type="ECO:0008006" key="4">
    <source>
        <dbReference type="Google" id="ProtNLM"/>
    </source>
</evidence>
<sequence length="291" mass="31633">QKFGGSEVSHNLPPVSILGSARSLSLTYASHTVQPKIVIETATTGVPLEYSLPQYTGAQANVAGRRFTGIIEASRDTTKQRIRFDARGTDGEFLPTGLYHFGDVLANFSFSEYATADSFGAPPSDSTGVRTDFPVGFETYAWGDLLVNNLAGSELGSGWAIGGLQRLLMRPDGDAMITEGGLASRFYDRTFAAPILDLVVLHNTHVTILLGDGMGGFEDPQNWPSGGGGRNHRVRFQRGPRSRPSRVESVGRCRENSSGKWSWWICGFPEVGSWGRPIRYGRGRFQWGPGS</sequence>
<comment type="caution">
    <text evidence="2">The sequence shown here is derived from an EMBL/GenBank/DDBJ whole genome shotgun (WGS) entry which is preliminary data.</text>
</comment>
<name>A0ABV6YK68_UNCEI</name>
<feature type="non-terminal residue" evidence="2">
    <location>
        <position position="1"/>
    </location>
</feature>
<accession>A0ABV6YK68</accession>
<organism evidence="2 3">
    <name type="scientific">Eiseniibacteriota bacterium</name>
    <dbReference type="NCBI Taxonomy" id="2212470"/>
    <lineage>
        <taxon>Bacteria</taxon>
        <taxon>Candidatus Eiseniibacteriota</taxon>
    </lineage>
</organism>
<feature type="region of interest" description="Disordered" evidence="1">
    <location>
        <begin position="223"/>
        <end position="247"/>
    </location>
</feature>
<evidence type="ECO:0000256" key="1">
    <source>
        <dbReference type="SAM" id="MobiDB-lite"/>
    </source>
</evidence>